<evidence type="ECO:0000313" key="3">
    <source>
        <dbReference type="Proteomes" id="UP001206925"/>
    </source>
</evidence>
<dbReference type="Proteomes" id="UP001206925">
    <property type="component" value="Unassembled WGS sequence"/>
</dbReference>
<feature type="transmembrane region" description="Helical" evidence="1">
    <location>
        <begin position="109"/>
        <end position="128"/>
    </location>
</feature>
<protein>
    <submittedName>
        <fullName evidence="2">Uncharacterized protein</fullName>
    </submittedName>
</protein>
<organism evidence="2 3">
    <name type="scientific">Ambrosia artemisiifolia</name>
    <name type="common">Common ragweed</name>
    <dbReference type="NCBI Taxonomy" id="4212"/>
    <lineage>
        <taxon>Eukaryota</taxon>
        <taxon>Viridiplantae</taxon>
        <taxon>Streptophyta</taxon>
        <taxon>Embryophyta</taxon>
        <taxon>Tracheophyta</taxon>
        <taxon>Spermatophyta</taxon>
        <taxon>Magnoliopsida</taxon>
        <taxon>eudicotyledons</taxon>
        <taxon>Gunneridae</taxon>
        <taxon>Pentapetalae</taxon>
        <taxon>asterids</taxon>
        <taxon>campanulids</taxon>
        <taxon>Asterales</taxon>
        <taxon>Asteraceae</taxon>
        <taxon>Asteroideae</taxon>
        <taxon>Heliantheae alliance</taxon>
        <taxon>Heliantheae</taxon>
        <taxon>Ambrosia</taxon>
    </lineage>
</organism>
<proteinExistence type="predicted"/>
<keyword evidence="3" id="KW-1185">Reference proteome</keyword>
<dbReference type="EMBL" id="JAMZMK010007572">
    <property type="protein sequence ID" value="KAI7744159.1"/>
    <property type="molecule type" value="Genomic_DNA"/>
</dbReference>
<dbReference type="AlphaFoldDB" id="A0AAD5GKA6"/>
<feature type="transmembrane region" description="Helical" evidence="1">
    <location>
        <begin position="140"/>
        <end position="162"/>
    </location>
</feature>
<keyword evidence="1" id="KW-0472">Membrane</keyword>
<keyword evidence="1" id="KW-0812">Transmembrane</keyword>
<keyword evidence="1" id="KW-1133">Transmembrane helix</keyword>
<evidence type="ECO:0000313" key="2">
    <source>
        <dbReference type="EMBL" id="KAI7744159.1"/>
    </source>
</evidence>
<reference evidence="2" key="1">
    <citation type="submission" date="2022-06" db="EMBL/GenBank/DDBJ databases">
        <title>Uncovering the hologenomic basis of an extraordinary plant invasion.</title>
        <authorList>
            <person name="Bieker V.C."/>
            <person name="Martin M.D."/>
            <person name="Gilbert T."/>
            <person name="Hodgins K."/>
            <person name="Battlay P."/>
            <person name="Petersen B."/>
            <person name="Wilson J."/>
        </authorList>
    </citation>
    <scope>NUCLEOTIDE SEQUENCE</scope>
    <source>
        <strain evidence="2">AA19_3_7</strain>
        <tissue evidence="2">Leaf</tissue>
    </source>
</reference>
<comment type="caution">
    <text evidence="2">The sequence shown here is derived from an EMBL/GenBank/DDBJ whole genome shotgun (WGS) entry which is preliminary data.</text>
</comment>
<evidence type="ECO:0000256" key="1">
    <source>
        <dbReference type="SAM" id="Phobius"/>
    </source>
</evidence>
<name>A0AAD5GKA6_AMBAR</name>
<sequence>MARPKNQSTNHKMELFWSVHGSDRNREPFRPVIDLVYRVFCFPCKSPTSLESGPLLVSLASFCAFYQLALPALFKDMANSSDLVSSEICPPSVSLLGLLRCLDYSSYSAWNWFLTAGTPCICLSHYCYGSDRGNMDHLPVCCSGFNIIVLISVTALIPLMLLTCCHFSSIHEVQTCRSSRDVSRRDDTIILLKKELETALESLNGVKTEMARLGSE</sequence>
<accession>A0AAD5GKA6</accession>
<gene>
    <name evidence="2" type="ORF">M8C21_020777</name>
</gene>